<evidence type="ECO:0000313" key="4">
    <source>
        <dbReference type="Proteomes" id="UP001500443"/>
    </source>
</evidence>
<evidence type="ECO:0000313" key="3">
    <source>
        <dbReference type="EMBL" id="GAA2118206.1"/>
    </source>
</evidence>
<dbReference type="EMBL" id="BAAAPF010000040">
    <property type="protein sequence ID" value="GAA2118206.1"/>
    <property type="molecule type" value="Genomic_DNA"/>
</dbReference>
<proteinExistence type="predicted"/>
<gene>
    <name evidence="3" type="ORF">GCM10009802_19700</name>
</gene>
<reference evidence="3 4" key="1">
    <citation type="journal article" date="2019" name="Int. J. Syst. Evol. Microbiol.">
        <title>The Global Catalogue of Microorganisms (GCM) 10K type strain sequencing project: providing services to taxonomists for standard genome sequencing and annotation.</title>
        <authorList>
            <consortium name="The Broad Institute Genomics Platform"/>
            <consortium name="The Broad Institute Genome Sequencing Center for Infectious Disease"/>
            <person name="Wu L."/>
            <person name="Ma J."/>
        </authorList>
    </citation>
    <scope>NUCLEOTIDE SEQUENCE [LARGE SCALE GENOMIC DNA]</scope>
    <source>
        <strain evidence="3 4">JCM 15481</strain>
    </source>
</reference>
<keyword evidence="2" id="KW-0812">Transmembrane</keyword>
<evidence type="ECO:0000256" key="1">
    <source>
        <dbReference type="SAM" id="MobiDB-lite"/>
    </source>
</evidence>
<name>A0ABN2XV39_9ACTN</name>
<keyword evidence="2" id="KW-0472">Membrane</keyword>
<protein>
    <recommendedName>
        <fullName evidence="5">Secreted protein</fullName>
    </recommendedName>
</protein>
<feature type="region of interest" description="Disordered" evidence="1">
    <location>
        <begin position="45"/>
        <end position="121"/>
    </location>
</feature>
<dbReference type="RefSeq" id="WP_027756644.1">
    <property type="nucleotide sequence ID" value="NZ_BAAAPF010000040.1"/>
</dbReference>
<comment type="caution">
    <text evidence="3">The sequence shown here is derived from an EMBL/GenBank/DDBJ whole genome shotgun (WGS) entry which is preliminary data.</text>
</comment>
<evidence type="ECO:0000256" key="2">
    <source>
        <dbReference type="SAM" id="Phobius"/>
    </source>
</evidence>
<organism evidence="3 4">
    <name type="scientific">Streptomyces synnematoformans</name>
    <dbReference type="NCBI Taxonomy" id="415721"/>
    <lineage>
        <taxon>Bacteria</taxon>
        <taxon>Bacillati</taxon>
        <taxon>Actinomycetota</taxon>
        <taxon>Actinomycetes</taxon>
        <taxon>Kitasatosporales</taxon>
        <taxon>Streptomycetaceae</taxon>
        <taxon>Streptomyces</taxon>
    </lineage>
</organism>
<feature type="compositionally biased region" description="Basic residues" evidence="1">
    <location>
        <begin position="100"/>
        <end position="111"/>
    </location>
</feature>
<evidence type="ECO:0008006" key="5">
    <source>
        <dbReference type="Google" id="ProtNLM"/>
    </source>
</evidence>
<dbReference type="Proteomes" id="UP001500443">
    <property type="component" value="Unassembled WGS sequence"/>
</dbReference>
<keyword evidence="2" id="KW-1133">Transmembrane helix</keyword>
<accession>A0ABN2XV39</accession>
<keyword evidence="4" id="KW-1185">Reference proteome</keyword>
<sequence>MKKLTKFLDLPLVQRFLGNRWAIGAACAVMVASGVVAAMVTTGGPDPASDAKPSVRDEAAQDAQPGKQPQEKKAAAQRQAQESAKDGGRPPAGSGGEHHPPRRPAAGHHRLGTSFDDGTHFVGGAIAPGTYTTQGSNGDPAGCEWARLADNGGELVPIISGSSRGPAHITVHDGEYVRNSGCQTWNRSDPAGPHRGK</sequence>
<feature type="transmembrane region" description="Helical" evidence="2">
    <location>
        <begin position="21"/>
        <end position="40"/>
    </location>
</feature>